<evidence type="ECO:0000313" key="2">
    <source>
        <dbReference type="EMBL" id="GAA1930266.1"/>
    </source>
</evidence>
<dbReference type="Proteomes" id="UP001501343">
    <property type="component" value="Unassembled WGS sequence"/>
</dbReference>
<comment type="caution">
    <text evidence="2">The sequence shown here is derived from an EMBL/GenBank/DDBJ whole genome shotgun (WGS) entry which is preliminary data.</text>
</comment>
<proteinExistence type="predicted"/>
<evidence type="ECO:0000313" key="3">
    <source>
        <dbReference type="Proteomes" id="UP001501343"/>
    </source>
</evidence>
<accession>A0ABN2PTD2</accession>
<evidence type="ECO:0000259" key="1">
    <source>
        <dbReference type="Pfam" id="PF12770"/>
    </source>
</evidence>
<dbReference type="RefSeq" id="WP_248148230.1">
    <property type="nucleotide sequence ID" value="NZ_BAAAOF010000004.1"/>
</dbReference>
<dbReference type="InterPro" id="IPR011990">
    <property type="entry name" value="TPR-like_helical_dom_sf"/>
</dbReference>
<dbReference type="SUPFAM" id="SSF48452">
    <property type="entry name" value="TPR-like"/>
    <property type="match status" value="1"/>
</dbReference>
<dbReference type="Gene3D" id="1.25.40.10">
    <property type="entry name" value="Tetratricopeptide repeat domain"/>
    <property type="match status" value="1"/>
</dbReference>
<gene>
    <name evidence="2" type="ORF">GCM10009775_22920</name>
</gene>
<keyword evidence="3" id="KW-1185">Reference proteome</keyword>
<dbReference type="Pfam" id="PF12770">
    <property type="entry name" value="CHAT"/>
    <property type="match status" value="1"/>
</dbReference>
<dbReference type="InterPro" id="IPR024983">
    <property type="entry name" value="CHAT_dom"/>
</dbReference>
<feature type="domain" description="CHAT" evidence="1">
    <location>
        <begin position="584"/>
        <end position="805"/>
    </location>
</feature>
<dbReference type="EMBL" id="BAAAOF010000004">
    <property type="protein sequence ID" value="GAA1930266.1"/>
    <property type="molecule type" value="Genomic_DNA"/>
</dbReference>
<sequence>MTLSALELYRRGRAHLNAGRAAAARGALLRAQGRTDDPDLLARIDGALAAVIIRQGDSALAERMCHDALARPGVSSHTTAVLHGQLGLLALERGDLDVAVAFLEEGVEGVGDDRDYRPMMLFNRSVAHMQRGDLVAAAADLDAAAADYAIMGDDVQRAMAENNSGYVALLSGDLISALASIGRARAVMEKTSAVNTAICELDRAEVLREAGMSTDAERSLGRVARVFAAHRMPQARGEAEYHRARALLTIAPNRAATAASQALRTFNRAGSTWWALRADAVRLRALLAADLEDSPSRARPPSAQEVDVLVRELENRRLRADEASLRLSWELWRAVRTPSGAVGAPVRTPRDAPIQVRLLAHEVRTARSTARRDHRSARHHAAAGLDELAEWQSAFGSLDLATSLTLHGSGLMFAGLRAAAQSSKPDVFFDWAERARHLAQQSVPLRPPPDPEMAAELAELRIMRAEAGSEDWLADPRAGALSERVRERQWTGTEAAGALRRLSLGDMHDALDDGTALVTYVFDGAGLFALAVTAGSAKIFRLGDWKPIASALAGLRADLDMAALVRSGPMASAVATALESRLAMLSRVVVEPLLPFAGDRRLVLTVPGVLGGLPWGMLPALRGRVFTLATSASQWADRPPPGPRRSVGLVAGPRVARAEEEVAGARAAWRAAETTTGAAATVDAVTALASRVDVLHVAAHGRHSPEHPLFSGLELADGTLFGYDIDLIAEVPDLVVMSSCEVGRSASRGGEEAIGMTRIWLHAGTSCVVAAPVVVADDVACELLGAMHVDLAAGAVPAVALAAASDRTGIVAPFMTHGAGF</sequence>
<name>A0ABN2PTD2_9MICO</name>
<organism evidence="2 3">
    <name type="scientific">Microbacterium aoyamense</name>
    <dbReference type="NCBI Taxonomy" id="344166"/>
    <lineage>
        <taxon>Bacteria</taxon>
        <taxon>Bacillati</taxon>
        <taxon>Actinomycetota</taxon>
        <taxon>Actinomycetes</taxon>
        <taxon>Micrococcales</taxon>
        <taxon>Microbacteriaceae</taxon>
        <taxon>Microbacterium</taxon>
    </lineage>
</organism>
<protein>
    <submittedName>
        <fullName evidence="2">CHAT domain-containing protein</fullName>
    </submittedName>
</protein>
<reference evidence="2 3" key="1">
    <citation type="journal article" date="2019" name="Int. J. Syst. Evol. Microbiol.">
        <title>The Global Catalogue of Microorganisms (GCM) 10K type strain sequencing project: providing services to taxonomists for standard genome sequencing and annotation.</title>
        <authorList>
            <consortium name="The Broad Institute Genomics Platform"/>
            <consortium name="The Broad Institute Genome Sequencing Center for Infectious Disease"/>
            <person name="Wu L."/>
            <person name="Ma J."/>
        </authorList>
    </citation>
    <scope>NUCLEOTIDE SEQUENCE [LARGE SCALE GENOMIC DNA]</scope>
    <source>
        <strain evidence="2 3">JCM 14900</strain>
    </source>
</reference>